<reference evidence="2" key="1">
    <citation type="journal article" date="2013" name="Nat. Commun.">
        <title>Whole-genome sequencing of Oryza brachyantha reveals mechanisms underlying Oryza genome evolution.</title>
        <authorList>
            <person name="Chen J."/>
            <person name="Huang Q."/>
            <person name="Gao D."/>
            <person name="Wang J."/>
            <person name="Lang Y."/>
            <person name="Liu T."/>
            <person name="Li B."/>
            <person name="Bai Z."/>
            <person name="Luis Goicoechea J."/>
            <person name="Liang C."/>
            <person name="Chen C."/>
            <person name="Zhang W."/>
            <person name="Sun S."/>
            <person name="Liao Y."/>
            <person name="Zhang X."/>
            <person name="Yang L."/>
            <person name="Song C."/>
            <person name="Wang M."/>
            <person name="Shi J."/>
            <person name="Liu G."/>
            <person name="Liu J."/>
            <person name="Zhou H."/>
            <person name="Zhou W."/>
            <person name="Yu Q."/>
            <person name="An N."/>
            <person name="Chen Y."/>
            <person name="Cai Q."/>
            <person name="Wang B."/>
            <person name="Liu B."/>
            <person name="Min J."/>
            <person name="Huang Y."/>
            <person name="Wu H."/>
            <person name="Li Z."/>
            <person name="Zhang Y."/>
            <person name="Yin Y."/>
            <person name="Song W."/>
            <person name="Jiang J."/>
            <person name="Jackson S.A."/>
            <person name="Wing R.A."/>
            <person name="Wang J."/>
            <person name="Chen M."/>
        </authorList>
    </citation>
    <scope>NUCLEOTIDE SEQUENCE [LARGE SCALE GENOMIC DNA]</scope>
    <source>
        <strain evidence="2">cv. IRGC 101232</strain>
    </source>
</reference>
<protein>
    <submittedName>
        <fullName evidence="2">Uncharacterized protein</fullName>
    </submittedName>
</protein>
<accession>J3M0V1</accession>
<proteinExistence type="predicted"/>
<evidence type="ECO:0000256" key="1">
    <source>
        <dbReference type="SAM" id="Phobius"/>
    </source>
</evidence>
<keyword evidence="1" id="KW-1133">Transmembrane helix</keyword>
<evidence type="ECO:0000313" key="2">
    <source>
        <dbReference type="EnsemblPlants" id="OB04G30260.1"/>
    </source>
</evidence>
<dbReference type="AlphaFoldDB" id="J3M0V1"/>
<evidence type="ECO:0000313" key="3">
    <source>
        <dbReference type="Proteomes" id="UP000006038"/>
    </source>
</evidence>
<feature type="transmembrane region" description="Helical" evidence="1">
    <location>
        <begin position="82"/>
        <end position="102"/>
    </location>
</feature>
<dbReference type="Gramene" id="OB04G30260.1">
    <property type="protein sequence ID" value="OB04G30260.1"/>
    <property type="gene ID" value="OB04G30260"/>
</dbReference>
<dbReference type="EnsemblPlants" id="OB04G30260.1">
    <property type="protein sequence ID" value="OB04G30260.1"/>
    <property type="gene ID" value="OB04G30260"/>
</dbReference>
<sequence>MHEANVMIDMTVGAPQNINANSAFSLRNSHSHICSSFLKIFNFLRYWISQAWSFNIFMLLIASDVSSILSSFAFIIPACNLFWILVKGILQSIIMVVVAIPAKEPRPRFFQRIYVAREICIGIMKTMFTYHATLTILSISTPT</sequence>
<feature type="transmembrane region" description="Helical" evidence="1">
    <location>
        <begin position="54"/>
        <end position="76"/>
    </location>
</feature>
<reference evidence="2" key="2">
    <citation type="submission" date="2013-04" db="UniProtKB">
        <authorList>
            <consortium name="EnsemblPlants"/>
        </authorList>
    </citation>
    <scope>IDENTIFICATION</scope>
</reference>
<keyword evidence="1" id="KW-0472">Membrane</keyword>
<dbReference type="Proteomes" id="UP000006038">
    <property type="component" value="Chromosome 4"/>
</dbReference>
<name>J3M0V1_ORYBR</name>
<keyword evidence="3" id="KW-1185">Reference proteome</keyword>
<keyword evidence="1" id="KW-0812">Transmembrane</keyword>
<organism evidence="2">
    <name type="scientific">Oryza brachyantha</name>
    <name type="common">malo sina</name>
    <dbReference type="NCBI Taxonomy" id="4533"/>
    <lineage>
        <taxon>Eukaryota</taxon>
        <taxon>Viridiplantae</taxon>
        <taxon>Streptophyta</taxon>
        <taxon>Embryophyta</taxon>
        <taxon>Tracheophyta</taxon>
        <taxon>Spermatophyta</taxon>
        <taxon>Magnoliopsida</taxon>
        <taxon>Liliopsida</taxon>
        <taxon>Poales</taxon>
        <taxon>Poaceae</taxon>
        <taxon>BOP clade</taxon>
        <taxon>Oryzoideae</taxon>
        <taxon>Oryzeae</taxon>
        <taxon>Oryzinae</taxon>
        <taxon>Oryza</taxon>
    </lineage>
</organism>
<dbReference type="HOGENOM" id="CLU_1809193_0_0_1"/>